<evidence type="ECO:0000313" key="1">
    <source>
        <dbReference type="EMBL" id="MBS8260758.1"/>
    </source>
</evidence>
<dbReference type="EMBL" id="QTKU01000002">
    <property type="protein sequence ID" value="MBS8260758.1"/>
    <property type="molecule type" value="Genomic_DNA"/>
</dbReference>
<reference evidence="1" key="2">
    <citation type="journal article" date="2021" name="Microorganisms">
        <title>Bacterial Dimethylsulfoniopropionate Biosynthesis in the East China Sea.</title>
        <authorList>
            <person name="Liu J."/>
            <person name="Zhang Y."/>
            <person name="Liu J."/>
            <person name="Zhong H."/>
            <person name="Williams B.T."/>
            <person name="Zheng Y."/>
            <person name="Curson A.R.J."/>
            <person name="Sun C."/>
            <person name="Sun H."/>
            <person name="Song D."/>
            <person name="Wagner Mackenzie B."/>
            <person name="Bermejo Martinez A."/>
            <person name="Todd J.D."/>
            <person name="Zhang X.H."/>
        </authorList>
    </citation>
    <scope>NUCLEOTIDE SEQUENCE</scope>
    <source>
        <strain evidence="1">AESS21</strain>
    </source>
</reference>
<dbReference type="InterPro" id="IPR007729">
    <property type="entry name" value="DGOK"/>
</dbReference>
<dbReference type="AlphaFoldDB" id="A0A944CD41"/>
<dbReference type="InterPro" id="IPR043129">
    <property type="entry name" value="ATPase_NBD"/>
</dbReference>
<reference evidence="1" key="1">
    <citation type="submission" date="2018-08" db="EMBL/GenBank/DDBJ databases">
        <authorList>
            <person name="Jin W."/>
            <person name="Wang H."/>
            <person name="Yang Y."/>
            <person name="Li M."/>
            <person name="Liu J."/>
        </authorList>
    </citation>
    <scope>NUCLEOTIDE SEQUENCE</scope>
    <source>
        <strain evidence="1">AESS21</strain>
    </source>
</reference>
<evidence type="ECO:0000313" key="2">
    <source>
        <dbReference type="Proteomes" id="UP000705379"/>
    </source>
</evidence>
<dbReference type="Pfam" id="PF05035">
    <property type="entry name" value="DGOK"/>
    <property type="match status" value="1"/>
</dbReference>
<dbReference type="Proteomes" id="UP000705379">
    <property type="component" value="Unassembled WGS sequence"/>
</dbReference>
<proteinExistence type="predicted"/>
<name>A0A944CD41_9HYPH</name>
<dbReference type="Gene3D" id="3.30.420.300">
    <property type="entry name" value="2-keto-3-deoxy-galactonokinase, substrate binding domain"/>
    <property type="match status" value="1"/>
</dbReference>
<dbReference type="InterPro" id="IPR042258">
    <property type="entry name" value="DGOK_N"/>
</dbReference>
<dbReference type="GO" id="GO:0034194">
    <property type="term" value="P:D-galactonate catabolic process"/>
    <property type="evidence" value="ECO:0007669"/>
    <property type="project" value="InterPro"/>
</dbReference>
<dbReference type="InterPro" id="IPR042257">
    <property type="entry name" value="DGOK_C"/>
</dbReference>
<gene>
    <name evidence="1" type="ORF">DYI23_11050</name>
</gene>
<accession>A0A944CD41</accession>
<dbReference type="RefSeq" id="WP_213216234.1">
    <property type="nucleotide sequence ID" value="NZ_QTKU01000002.1"/>
</dbReference>
<sequence length="307" mass="32999">MNQTSRIDWIAVDWGTTNLRVWLMSAANEVLAQHQSPKGMGTLAKDQFEPALLHLIEQDLPPGKKTNVVVCGMAGSRQGWAEAPYLTAPCLPPSVHQATHVSGTDPRLSVYLLPGVKQTSPEDVMRGEETQIAGLLSDKPSYDGMVCLPGTHTKWASIDHGEIRSFQTFMTGELFSLLSQNSVLRHGIEAGELDLEEFRHALRQIAKDPNALAAELFRIRAKGLIADLSPSKAFSRLSGLLIGAELAAVGLSAETTSSIVILGEDRVAQAYKVGLEALGLSRTCISAESATLRGLILAHASLKEAAQ</sequence>
<dbReference type="Gene3D" id="3.30.420.310">
    <property type="entry name" value="2-keto-3-deoxy-galactonokinase, C-terminal domain"/>
    <property type="match status" value="1"/>
</dbReference>
<protein>
    <submittedName>
        <fullName evidence="1">2-keto-3-deoxy-galactonokinase</fullName>
    </submittedName>
</protein>
<dbReference type="SUPFAM" id="SSF53067">
    <property type="entry name" value="Actin-like ATPase domain"/>
    <property type="match status" value="1"/>
</dbReference>
<comment type="caution">
    <text evidence="1">The sequence shown here is derived from an EMBL/GenBank/DDBJ whole genome shotgun (WGS) entry which is preliminary data.</text>
</comment>
<dbReference type="GO" id="GO:0008671">
    <property type="term" value="F:2-dehydro-3-deoxygalactonokinase activity"/>
    <property type="evidence" value="ECO:0007669"/>
    <property type="project" value="InterPro"/>
</dbReference>
<organism evidence="1 2">
    <name type="scientific">Roseibium polysiphoniae</name>
    <dbReference type="NCBI Taxonomy" id="2571221"/>
    <lineage>
        <taxon>Bacteria</taxon>
        <taxon>Pseudomonadati</taxon>
        <taxon>Pseudomonadota</taxon>
        <taxon>Alphaproteobacteria</taxon>
        <taxon>Hyphomicrobiales</taxon>
        <taxon>Stappiaceae</taxon>
        <taxon>Roseibium</taxon>
    </lineage>
</organism>